<accession>A0A9W6JN74</accession>
<dbReference type="Proteomes" id="UP001143309">
    <property type="component" value="Unassembled WGS sequence"/>
</dbReference>
<reference evidence="2" key="2">
    <citation type="submission" date="2023-01" db="EMBL/GenBank/DDBJ databases">
        <authorList>
            <person name="Sun Q."/>
            <person name="Evtushenko L."/>
        </authorList>
    </citation>
    <scope>NUCLEOTIDE SEQUENCE</scope>
    <source>
        <strain evidence="2">VKM B-2748</strain>
    </source>
</reference>
<reference evidence="2" key="1">
    <citation type="journal article" date="2014" name="Int. J. Syst. Evol. Microbiol.">
        <title>Complete genome sequence of Corynebacterium casei LMG S-19264T (=DSM 44701T), isolated from a smear-ripened cheese.</title>
        <authorList>
            <consortium name="US DOE Joint Genome Institute (JGI-PGF)"/>
            <person name="Walter F."/>
            <person name="Albersmeier A."/>
            <person name="Kalinowski J."/>
            <person name="Ruckert C."/>
        </authorList>
    </citation>
    <scope>NUCLEOTIDE SEQUENCE</scope>
    <source>
        <strain evidence="2">VKM B-2748</strain>
    </source>
</reference>
<dbReference type="RefSeq" id="WP_271201217.1">
    <property type="nucleotide sequence ID" value="NZ_BSFL01000003.1"/>
</dbReference>
<dbReference type="AlphaFoldDB" id="A0A9W6JN74"/>
<feature type="chain" id="PRO_5040968410" evidence="1">
    <location>
        <begin position="24"/>
        <end position="319"/>
    </location>
</feature>
<protein>
    <submittedName>
        <fullName evidence="2">Uncharacterized protein</fullName>
    </submittedName>
</protein>
<proteinExistence type="predicted"/>
<feature type="signal peptide" evidence="1">
    <location>
        <begin position="1"/>
        <end position="23"/>
    </location>
</feature>
<evidence type="ECO:0000256" key="1">
    <source>
        <dbReference type="SAM" id="SignalP"/>
    </source>
</evidence>
<gene>
    <name evidence="2" type="ORF">GCM10008174_24710</name>
</gene>
<keyword evidence="1" id="KW-0732">Signal</keyword>
<comment type="caution">
    <text evidence="2">The sequence shown here is derived from an EMBL/GenBank/DDBJ whole genome shotgun (WGS) entry which is preliminary data.</text>
</comment>
<sequence>MITLSRLALAGVVAAALAGSAHAASDETRARVDNLSHPTKCAEFDNVYFTLTNPKVRAFRIEVTPPVYLPDLKVDDTAPNFDHCEAMKDDPKFKFQPKNLTLYEDDRIRILGFTHEVSWRARGAEVVIGDVDETDIHLIQLQEKIDGKWTEYLVFYPFDGYWRAKPIPPERFPEAAYGSSFLIGPIEEQHRPIVDVTRLEIDGKARVFRMTFARGGTGELKVENVSREGATLSVKLDGLPEDGDKTAPFAGIRSMFVTPDNADTARVVWRMDGGLFTENVMDFKTSVTDDVRFDRVELSKHNTSAPDVSFRGFAGAAKP</sequence>
<evidence type="ECO:0000313" key="2">
    <source>
        <dbReference type="EMBL" id="GLK80730.1"/>
    </source>
</evidence>
<dbReference type="EMBL" id="BSFL01000003">
    <property type="protein sequence ID" value="GLK80730.1"/>
    <property type="molecule type" value="Genomic_DNA"/>
</dbReference>
<name>A0A9W6JN74_9HYPH</name>
<keyword evidence="3" id="KW-1185">Reference proteome</keyword>
<evidence type="ECO:0000313" key="3">
    <source>
        <dbReference type="Proteomes" id="UP001143309"/>
    </source>
</evidence>
<organism evidence="2 3">
    <name type="scientific">Methylopila turkensis</name>
    <dbReference type="NCBI Taxonomy" id="1437816"/>
    <lineage>
        <taxon>Bacteria</taxon>
        <taxon>Pseudomonadati</taxon>
        <taxon>Pseudomonadota</taxon>
        <taxon>Alphaproteobacteria</taxon>
        <taxon>Hyphomicrobiales</taxon>
        <taxon>Methylopilaceae</taxon>
        <taxon>Methylopila</taxon>
    </lineage>
</organism>